<dbReference type="Proteomes" id="UP000239366">
    <property type="component" value="Unassembled WGS sequence"/>
</dbReference>
<dbReference type="SUPFAM" id="SSF54001">
    <property type="entry name" value="Cysteine proteinases"/>
    <property type="match status" value="1"/>
</dbReference>
<dbReference type="PANTHER" id="PTHR47053:SF1">
    <property type="entry name" value="MUREIN DD-ENDOPEPTIDASE MEPH-RELATED"/>
    <property type="match status" value="1"/>
</dbReference>
<dbReference type="Pfam" id="PF00877">
    <property type="entry name" value="NLPC_P60"/>
    <property type="match status" value="1"/>
</dbReference>
<dbReference type="EMBL" id="MQVX01000001">
    <property type="protein sequence ID" value="PQJ16884.1"/>
    <property type="molecule type" value="Genomic_DNA"/>
</dbReference>
<dbReference type="PROSITE" id="PS51257">
    <property type="entry name" value="PROKAR_LIPOPROTEIN"/>
    <property type="match status" value="1"/>
</dbReference>
<accession>A0A2S7TB62</accession>
<reference evidence="7" key="1">
    <citation type="submission" date="2016-11" db="EMBL/GenBank/DDBJ databases">
        <title>Trade-off between light-utilization and light-protection in marine flavobacteria.</title>
        <authorList>
            <person name="Kumagai Y."/>
            <person name="Yoshizawa S."/>
            <person name="Kogure K."/>
        </authorList>
    </citation>
    <scope>NUCLEOTIDE SEQUENCE [LARGE SCALE GENOMIC DNA]</scope>
    <source>
        <strain evidence="7">SG-18</strain>
    </source>
</reference>
<keyword evidence="3" id="KW-0378">Hydrolase</keyword>
<comment type="caution">
    <text evidence="6">The sequence shown here is derived from an EMBL/GenBank/DDBJ whole genome shotgun (WGS) entry which is preliminary data.</text>
</comment>
<evidence type="ECO:0000259" key="5">
    <source>
        <dbReference type="PROSITE" id="PS51935"/>
    </source>
</evidence>
<keyword evidence="4" id="KW-0788">Thiol protease</keyword>
<dbReference type="InterPro" id="IPR000064">
    <property type="entry name" value="NLP_P60_dom"/>
</dbReference>
<name>A0A2S7TB62_9FLAO</name>
<dbReference type="InterPro" id="IPR051202">
    <property type="entry name" value="Peptidase_C40"/>
</dbReference>
<dbReference type="PANTHER" id="PTHR47053">
    <property type="entry name" value="MUREIN DD-ENDOPEPTIDASE MEPH-RELATED"/>
    <property type="match status" value="1"/>
</dbReference>
<dbReference type="GO" id="GO:0006508">
    <property type="term" value="P:proteolysis"/>
    <property type="evidence" value="ECO:0007669"/>
    <property type="project" value="UniProtKB-KW"/>
</dbReference>
<organism evidence="6 7">
    <name type="scientific">Aureicoccus marinus</name>
    <dbReference type="NCBI Taxonomy" id="754435"/>
    <lineage>
        <taxon>Bacteria</taxon>
        <taxon>Pseudomonadati</taxon>
        <taxon>Bacteroidota</taxon>
        <taxon>Flavobacteriia</taxon>
        <taxon>Flavobacteriales</taxon>
        <taxon>Flavobacteriaceae</taxon>
        <taxon>Aureicoccus</taxon>
    </lineage>
</organism>
<evidence type="ECO:0000313" key="6">
    <source>
        <dbReference type="EMBL" id="PQJ16884.1"/>
    </source>
</evidence>
<dbReference type="AlphaFoldDB" id="A0A2S7TB62"/>
<proteinExistence type="inferred from homology"/>
<evidence type="ECO:0000256" key="3">
    <source>
        <dbReference type="ARBA" id="ARBA00022801"/>
    </source>
</evidence>
<feature type="domain" description="NlpC/P60" evidence="5">
    <location>
        <begin position="59"/>
        <end position="186"/>
    </location>
</feature>
<dbReference type="Gene3D" id="3.90.1720.10">
    <property type="entry name" value="endopeptidase domain like (from Nostoc punctiforme)"/>
    <property type="match status" value="1"/>
</dbReference>
<comment type="similarity">
    <text evidence="1">Belongs to the peptidase C40 family.</text>
</comment>
<dbReference type="RefSeq" id="WP_181044239.1">
    <property type="nucleotide sequence ID" value="NZ_MQVX01000001.1"/>
</dbReference>
<evidence type="ECO:0000256" key="4">
    <source>
        <dbReference type="ARBA" id="ARBA00022807"/>
    </source>
</evidence>
<dbReference type="InterPro" id="IPR038765">
    <property type="entry name" value="Papain-like_cys_pep_sf"/>
</dbReference>
<dbReference type="GO" id="GO:0008234">
    <property type="term" value="F:cysteine-type peptidase activity"/>
    <property type="evidence" value="ECO:0007669"/>
    <property type="project" value="UniProtKB-KW"/>
</dbReference>
<sequence>MKHPKIAFISSLLVVTLSMQSCSSKRTVSSRAKQEKAEVEEAEVKLPQKSDHKEVRVPASKADLIIETAQEYQGTPYLFGGTTGSGMDCSGLIYVSLKTHGISFPRISHEMAQEGRRIGLGQVRKGDLLFFKTSSRGRRINHVGLVVKVSVDDIRFIHASSSRGVMVSSLTEKYWSRAFVQASRFL</sequence>
<keyword evidence="7" id="KW-1185">Reference proteome</keyword>
<evidence type="ECO:0000256" key="2">
    <source>
        <dbReference type="ARBA" id="ARBA00022670"/>
    </source>
</evidence>
<evidence type="ECO:0000256" key="1">
    <source>
        <dbReference type="ARBA" id="ARBA00007074"/>
    </source>
</evidence>
<gene>
    <name evidence="6" type="ORF">BST99_13450</name>
</gene>
<keyword evidence="2" id="KW-0645">Protease</keyword>
<dbReference type="PROSITE" id="PS51935">
    <property type="entry name" value="NLPC_P60"/>
    <property type="match status" value="1"/>
</dbReference>
<evidence type="ECO:0000313" key="7">
    <source>
        <dbReference type="Proteomes" id="UP000239366"/>
    </source>
</evidence>
<protein>
    <recommendedName>
        <fullName evidence="5">NlpC/P60 domain-containing protein</fullName>
    </recommendedName>
</protein>